<feature type="compositionally biased region" description="Pro residues" evidence="10">
    <location>
        <begin position="542"/>
        <end position="552"/>
    </location>
</feature>
<dbReference type="GO" id="GO:0005524">
    <property type="term" value="F:ATP binding"/>
    <property type="evidence" value="ECO:0007669"/>
    <property type="project" value="UniProtKB-KW"/>
</dbReference>
<dbReference type="SUPFAM" id="SSF52540">
    <property type="entry name" value="P-loop containing nucleoside triphosphate hydrolases"/>
    <property type="match status" value="2"/>
</dbReference>
<dbReference type="AlphaFoldDB" id="A0AAW1S0S9"/>
<dbReference type="GO" id="GO:0012505">
    <property type="term" value="C:endomembrane system"/>
    <property type="evidence" value="ECO:0007669"/>
    <property type="project" value="UniProtKB-SubCell"/>
</dbReference>
<dbReference type="InterPro" id="IPR044726">
    <property type="entry name" value="ABCC_6TM_D2"/>
</dbReference>
<keyword evidence="3" id="KW-0813">Transport</keyword>
<dbReference type="Pfam" id="PF00005">
    <property type="entry name" value="ABC_tran"/>
    <property type="match status" value="2"/>
</dbReference>
<comment type="caution">
    <text evidence="14">The sequence shown here is derived from an EMBL/GenBank/DDBJ whole genome shotgun (WGS) entry which is preliminary data.</text>
</comment>
<reference evidence="14 15" key="1">
    <citation type="journal article" date="2024" name="Nat. Commun.">
        <title>Phylogenomics reveals the evolutionary origins of lichenization in chlorophyte algae.</title>
        <authorList>
            <person name="Puginier C."/>
            <person name="Libourel C."/>
            <person name="Otte J."/>
            <person name="Skaloud P."/>
            <person name="Haon M."/>
            <person name="Grisel S."/>
            <person name="Petersen M."/>
            <person name="Berrin J.G."/>
            <person name="Delaux P.M."/>
            <person name="Dal Grande F."/>
            <person name="Keller J."/>
        </authorList>
    </citation>
    <scope>NUCLEOTIDE SEQUENCE [LARGE SCALE GENOMIC DNA]</scope>
    <source>
        <strain evidence="14 15">SAG 2523</strain>
    </source>
</reference>
<feature type="region of interest" description="Disordered" evidence="10">
    <location>
        <begin position="507"/>
        <end position="584"/>
    </location>
</feature>
<evidence type="ECO:0000313" key="14">
    <source>
        <dbReference type="EMBL" id="KAK9839590.1"/>
    </source>
</evidence>
<dbReference type="CDD" id="cd18579">
    <property type="entry name" value="ABC_6TM_ABCC_D1"/>
    <property type="match status" value="1"/>
</dbReference>
<comment type="similarity">
    <text evidence="2">Belongs to the ABC transporter superfamily. ABCC family. Conjugate transporter (TC 3.A.1.208) subfamily.</text>
</comment>
<dbReference type="SMART" id="SM00382">
    <property type="entry name" value="AAA"/>
    <property type="match status" value="2"/>
</dbReference>
<feature type="transmembrane region" description="Helical" evidence="11">
    <location>
        <begin position="73"/>
        <end position="93"/>
    </location>
</feature>
<dbReference type="Gene3D" id="1.20.1560.10">
    <property type="entry name" value="ABC transporter type 1, transmembrane domain"/>
    <property type="match status" value="2"/>
</dbReference>
<feature type="transmembrane region" description="Helical" evidence="11">
    <location>
        <begin position="767"/>
        <end position="796"/>
    </location>
</feature>
<evidence type="ECO:0000259" key="12">
    <source>
        <dbReference type="PROSITE" id="PS50893"/>
    </source>
</evidence>
<dbReference type="CDD" id="cd18580">
    <property type="entry name" value="ABC_6TM_ABCC_D2"/>
    <property type="match status" value="1"/>
</dbReference>
<dbReference type="InterPro" id="IPR050173">
    <property type="entry name" value="ABC_transporter_C-like"/>
</dbReference>
<feature type="transmembrane region" description="Helical" evidence="11">
    <location>
        <begin position="876"/>
        <end position="895"/>
    </location>
</feature>
<dbReference type="InterPro" id="IPR011527">
    <property type="entry name" value="ABC1_TM_dom"/>
</dbReference>
<dbReference type="GO" id="GO:0140359">
    <property type="term" value="F:ABC-type transporter activity"/>
    <property type="evidence" value="ECO:0007669"/>
    <property type="project" value="InterPro"/>
</dbReference>
<name>A0AAW1S0S9_9CHLO</name>
<dbReference type="PANTHER" id="PTHR24223:SF453">
    <property type="entry name" value="ABC TRANSPORTER"/>
    <property type="match status" value="1"/>
</dbReference>
<evidence type="ECO:0000259" key="13">
    <source>
        <dbReference type="PROSITE" id="PS50929"/>
    </source>
</evidence>
<dbReference type="InterPro" id="IPR027417">
    <property type="entry name" value="P-loop_NTPase"/>
</dbReference>
<dbReference type="InterPro" id="IPR036640">
    <property type="entry name" value="ABC1_TM_sf"/>
</dbReference>
<dbReference type="PROSITE" id="PS50893">
    <property type="entry name" value="ABC_TRANSPORTER_2"/>
    <property type="match status" value="2"/>
</dbReference>
<evidence type="ECO:0000256" key="5">
    <source>
        <dbReference type="ARBA" id="ARBA00022737"/>
    </source>
</evidence>
<feature type="domain" description="ABC transmembrane type-1" evidence="13">
    <location>
        <begin position="1"/>
        <end position="216"/>
    </location>
</feature>
<gene>
    <name evidence="14" type="ORF">WJX84_006235</name>
</gene>
<dbReference type="GO" id="GO:0016887">
    <property type="term" value="F:ATP hydrolysis activity"/>
    <property type="evidence" value="ECO:0007669"/>
    <property type="project" value="InterPro"/>
</dbReference>
<dbReference type="SUPFAM" id="SSF90123">
    <property type="entry name" value="ABC transporter transmembrane region"/>
    <property type="match status" value="2"/>
</dbReference>
<evidence type="ECO:0000313" key="15">
    <source>
        <dbReference type="Proteomes" id="UP001485043"/>
    </source>
</evidence>
<protein>
    <submittedName>
        <fullName evidence="14">Uncharacterized protein</fullName>
    </submittedName>
</protein>
<feature type="transmembrane region" description="Helical" evidence="11">
    <location>
        <begin position="685"/>
        <end position="705"/>
    </location>
</feature>
<dbReference type="FunFam" id="3.40.50.300:FF:000997">
    <property type="entry name" value="Multidrug resistance-associated protein 1"/>
    <property type="match status" value="1"/>
</dbReference>
<dbReference type="InterPro" id="IPR044746">
    <property type="entry name" value="ABCC_6TM_D1"/>
</dbReference>
<keyword evidence="6" id="KW-0547">Nucleotide-binding</keyword>
<feature type="domain" description="ABC transporter" evidence="12">
    <location>
        <begin position="966"/>
        <end position="1200"/>
    </location>
</feature>
<dbReference type="EMBL" id="JALJOV010001843">
    <property type="protein sequence ID" value="KAK9839590.1"/>
    <property type="molecule type" value="Genomic_DNA"/>
</dbReference>
<feature type="compositionally biased region" description="Low complexity" evidence="10">
    <location>
        <begin position="514"/>
        <end position="541"/>
    </location>
</feature>
<evidence type="ECO:0000256" key="3">
    <source>
        <dbReference type="ARBA" id="ARBA00022448"/>
    </source>
</evidence>
<feature type="compositionally biased region" description="Polar residues" evidence="10">
    <location>
        <begin position="557"/>
        <end position="568"/>
    </location>
</feature>
<dbReference type="CDD" id="cd03244">
    <property type="entry name" value="ABCC_MRP_domain2"/>
    <property type="match status" value="1"/>
</dbReference>
<dbReference type="GO" id="GO:0016020">
    <property type="term" value="C:membrane"/>
    <property type="evidence" value="ECO:0007669"/>
    <property type="project" value="InterPro"/>
</dbReference>
<dbReference type="Pfam" id="PF00664">
    <property type="entry name" value="ABC_membrane"/>
    <property type="match status" value="2"/>
</dbReference>
<feature type="transmembrane region" description="Helical" evidence="11">
    <location>
        <begin position="901"/>
        <end position="920"/>
    </location>
</feature>
<feature type="domain" description="ABC transporter" evidence="12">
    <location>
        <begin position="251"/>
        <end position="473"/>
    </location>
</feature>
<organism evidence="14 15">
    <name type="scientific">Apatococcus fuscideae</name>
    <dbReference type="NCBI Taxonomy" id="2026836"/>
    <lineage>
        <taxon>Eukaryota</taxon>
        <taxon>Viridiplantae</taxon>
        <taxon>Chlorophyta</taxon>
        <taxon>core chlorophytes</taxon>
        <taxon>Trebouxiophyceae</taxon>
        <taxon>Chlorellales</taxon>
        <taxon>Chlorellaceae</taxon>
        <taxon>Apatococcus</taxon>
    </lineage>
</organism>
<dbReference type="InterPro" id="IPR017871">
    <property type="entry name" value="ABC_transporter-like_CS"/>
</dbReference>
<keyword evidence="9 11" id="KW-0472">Membrane</keyword>
<dbReference type="FunFam" id="1.20.1560.10:FF:000010">
    <property type="entry name" value="Multidrug resistance-associated ABC transporter"/>
    <property type="match status" value="1"/>
</dbReference>
<dbReference type="Gene3D" id="3.40.50.300">
    <property type="entry name" value="P-loop containing nucleotide triphosphate hydrolases"/>
    <property type="match status" value="2"/>
</dbReference>
<dbReference type="CDD" id="cd03250">
    <property type="entry name" value="ABCC_MRP_domain1"/>
    <property type="match status" value="1"/>
</dbReference>
<keyword evidence="15" id="KW-1185">Reference proteome</keyword>
<feature type="domain" description="ABC transmembrane type-1" evidence="13">
    <location>
        <begin position="648"/>
        <end position="927"/>
    </location>
</feature>
<evidence type="ECO:0000256" key="2">
    <source>
        <dbReference type="ARBA" id="ARBA00009726"/>
    </source>
</evidence>
<keyword evidence="8 11" id="KW-1133">Transmembrane helix</keyword>
<evidence type="ECO:0000256" key="11">
    <source>
        <dbReference type="SAM" id="Phobius"/>
    </source>
</evidence>
<keyword evidence="4 11" id="KW-0812">Transmembrane</keyword>
<dbReference type="InterPro" id="IPR003593">
    <property type="entry name" value="AAA+_ATPase"/>
</dbReference>
<evidence type="ECO:0000256" key="8">
    <source>
        <dbReference type="ARBA" id="ARBA00022989"/>
    </source>
</evidence>
<evidence type="ECO:0000256" key="4">
    <source>
        <dbReference type="ARBA" id="ARBA00022692"/>
    </source>
</evidence>
<dbReference type="Proteomes" id="UP001485043">
    <property type="component" value="Unassembled WGS sequence"/>
</dbReference>
<evidence type="ECO:0000256" key="7">
    <source>
        <dbReference type="ARBA" id="ARBA00022840"/>
    </source>
</evidence>
<evidence type="ECO:0000256" key="6">
    <source>
        <dbReference type="ARBA" id="ARBA00022741"/>
    </source>
</evidence>
<dbReference type="PROSITE" id="PS50929">
    <property type="entry name" value="ABC_TM1F"/>
    <property type="match status" value="2"/>
</dbReference>
<sequence>MSLVMAQLIDLIFRKSLKITSATKGSRGVGAIVNLQSNDGSKIWELIPYLHAMWSAPLQMLVIMMLLVRIIGLWPALAGLVATCSIGPISAWISSKMEEIRESIMECSDARVKAISELLAGIKAIKLYAWEVPWAERISLLREQELAQIKREAMLNIVGSLLWLAGPILVSLTSLATYTLLGNNLTAAVAFPALALFDLLSQPVNYIPMIITELASARVASGRISAFLAEPELSGRQKSLQKRGTGDGSAISIQHGTFSWEAGAEPILKNLKMNIWPGQLVMVTGPVGSGKTSLLAAILGELQGPQARVSVTGSVAYTAQDPWIAQATLRDNILMGQAMNDERYHQALDACALLPDLPLLPAGDLAEIGEKGINLSGGQKHRVALARACYAAADINLLDDPLSAVDAHVGQHIFEHAIRSLLGSSTRILVTHQQQFLPAADVILIVNEGKITDAGSFEELKARGVEFKHFELQRDGVETHPAGAACPSDKDIPASQDLLPVARSAGRRNSIGDSTHSATAPSSPLTAAVTLQSSESSSSPPDQQPIAPPAPQESPAGSQYPSAAQTKSARQKGPAELPGTSVADNGESIASVMLNLRPAQSNSEERPIDGLCRDGKLVEEEERATGRVHSGVYVTYFAHWGKHFWLPALAIALSIVARLDQVAQNVWLSVWAQAGSMTSGSPVPAFHYLLIYAALGGIAVVLLVAEEYSLVMGGLRASRKLHANLLERVMRLPMSFFDSQPSGRLLNRFTKDTEAVDTEILPMVSEVLITGTSVVGALLTVIVISPWVALLFIPLLPAYEWVRRRFLATAREVKRLDAIAASPIFSNFGETLQGLVTVRAFHQEQQFLERNRRLIDESNRCFIAQPALSRWVTLRLQAISIVLVFATATSVVLLLRDNPGLAGLALTSALSTTGVVQWLVQEATSLEVRMNSVERIIEYTTKHEPEALAVIKGSRPPQSWPQKGCIGVQDLVVRYRPSLPPVLKGLTFCIQAQEKVGVAGRTGCGKSTLMMALYRLVEPSGGHIIIDGINISSIGLADLRSRLALVPQDPVIFSGSIRDNLDPFGSAGGDTPIWQALEQASVVSAVQDQGGLDAEVTEGGGNLSAGQRQLLCMARALLRKPRILVLDEATSNVDNETDDAVQMTVRKAFKECTVLTIAHRLHTIIDAERILLLHAGCIQEFDSPEMLLKDPGSSFYQLVHQNTGV</sequence>
<proteinExistence type="inferred from homology"/>
<keyword evidence="5" id="KW-0677">Repeat</keyword>
<comment type="subcellular location">
    <subcellularLocation>
        <location evidence="1">Endomembrane system</location>
        <topology evidence="1">Multi-pass membrane protein</topology>
    </subcellularLocation>
</comment>
<accession>A0AAW1S0S9</accession>
<dbReference type="PROSITE" id="PS00211">
    <property type="entry name" value="ABC_TRANSPORTER_1"/>
    <property type="match status" value="1"/>
</dbReference>
<evidence type="ECO:0000256" key="1">
    <source>
        <dbReference type="ARBA" id="ARBA00004127"/>
    </source>
</evidence>
<dbReference type="PANTHER" id="PTHR24223">
    <property type="entry name" value="ATP-BINDING CASSETTE SUB-FAMILY C"/>
    <property type="match status" value="1"/>
</dbReference>
<evidence type="ECO:0000256" key="10">
    <source>
        <dbReference type="SAM" id="MobiDB-lite"/>
    </source>
</evidence>
<keyword evidence="7" id="KW-0067">ATP-binding</keyword>
<dbReference type="InterPro" id="IPR003439">
    <property type="entry name" value="ABC_transporter-like_ATP-bd"/>
</dbReference>
<evidence type="ECO:0000256" key="9">
    <source>
        <dbReference type="ARBA" id="ARBA00023136"/>
    </source>
</evidence>
<dbReference type="FunFam" id="3.40.50.300:FF:000074">
    <property type="entry name" value="Multidrug resistance-associated protein 5 isoform 1"/>
    <property type="match status" value="1"/>
</dbReference>
<feature type="transmembrane region" description="Helical" evidence="11">
    <location>
        <begin position="153"/>
        <end position="175"/>
    </location>
</feature>